<evidence type="ECO:0000313" key="3">
    <source>
        <dbReference type="Proteomes" id="UP001287356"/>
    </source>
</evidence>
<reference evidence="2" key="1">
    <citation type="journal article" date="2023" name="Mol. Phylogenet. Evol.">
        <title>Genome-scale phylogeny and comparative genomics of the fungal order Sordariales.</title>
        <authorList>
            <person name="Hensen N."/>
            <person name="Bonometti L."/>
            <person name="Westerberg I."/>
            <person name="Brannstrom I.O."/>
            <person name="Guillou S."/>
            <person name="Cros-Aarteil S."/>
            <person name="Calhoun S."/>
            <person name="Haridas S."/>
            <person name="Kuo A."/>
            <person name="Mondo S."/>
            <person name="Pangilinan J."/>
            <person name="Riley R."/>
            <person name="LaButti K."/>
            <person name="Andreopoulos B."/>
            <person name="Lipzen A."/>
            <person name="Chen C."/>
            <person name="Yan M."/>
            <person name="Daum C."/>
            <person name="Ng V."/>
            <person name="Clum A."/>
            <person name="Steindorff A."/>
            <person name="Ohm R.A."/>
            <person name="Martin F."/>
            <person name="Silar P."/>
            <person name="Natvig D.O."/>
            <person name="Lalanne C."/>
            <person name="Gautier V."/>
            <person name="Ament-Velasquez S.L."/>
            <person name="Kruys A."/>
            <person name="Hutchinson M.I."/>
            <person name="Powell A.J."/>
            <person name="Barry K."/>
            <person name="Miller A.N."/>
            <person name="Grigoriev I.V."/>
            <person name="Debuchy R."/>
            <person name="Gladieux P."/>
            <person name="Hiltunen Thoren M."/>
            <person name="Johannesson H."/>
        </authorList>
    </citation>
    <scope>NUCLEOTIDE SEQUENCE</scope>
    <source>
        <strain evidence="2">CBS 958.72</strain>
    </source>
</reference>
<feature type="region of interest" description="Disordered" evidence="1">
    <location>
        <begin position="114"/>
        <end position="153"/>
    </location>
</feature>
<reference evidence="2" key="2">
    <citation type="submission" date="2023-06" db="EMBL/GenBank/DDBJ databases">
        <authorList>
            <consortium name="Lawrence Berkeley National Laboratory"/>
            <person name="Haridas S."/>
            <person name="Hensen N."/>
            <person name="Bonometti L."/>
            <person name="Westerberg I."/>
            <person name="Brannstrom I.O."/>
            <person name="Guillou S."/>
            <person name="Cros-Aarteil S."/>
            <person name="Calhoun S."/>
            <person name="Kuo A."/>
            <person name="Mondo S."/>
            <person name="Pangilinan J."/>
            <person name="Riley R."/>
            <person name="Labutti K."/>
            <person name="Andreopoulos B."/>
            <person name="Lipzen A."/>
            <person name="Chen C."/>
            <person name="Yanf M."/>
            <person name="Daum C."/>
            <person name="Ng V."/>
            <person name="Clum A."/>
            <person name="Steindorff A."/>
            <person name="Ohm R."/>
            <person name="Martin F."/>
            <person name="Silar P."/>
            <person name="Natvig D."/>
            <person name="Lalanne C."/>
            <person name="Gautier V."/>
            <person name="Ament-Velasquez S.L."/>
            <person name="Kruys A."/>
            <person name="Hutchinson M.I."/>
            <person name="Powell A.J."/>
            <person name="Barry K."/>
            <person name="Miller A.N."/>
            <person name="Grigoriev I.V."/>
            <person name="Debuchy R."/>
            <person name="Gladieux P."/>
            <person name="Thoren M.H."/>
            <person name="Johannesson H."/>
        </authorList>
    </citation>
    <scope>NUCLEOTIDE SEQUENCE</scope>
    <source>
        <strain evidence="2">CBS 958.72</strain>
    </source>
</reference>
<proteinExistence type="predicted"/>
<dbReference type="AlphaFoldDB" id="A0AAE0NAQ1"/>
<name>A0AAE0NAQ1_9PEZI</name>
<dbReference type="EMBL" id="JAULSN010000003">
    <property type="protein sequence ID" value="KAK3377022.1"/>
    <property type="molecule type" value="Genomic_DNA"/>
</dbReference>
<feature type="compositionally biased region" description="Gly residues" evidence="1">
    <location>
        <begin position="125"/>
        <end position="137"/>
    </location>
</feature>
<protein>
    <submittedName>
        <fullName evidence="2">Uncharacterized protein</fullName>
    </submittedName>
</protein>
<sequence length="153" mass="16284">MASNDSGNKKTDSKDAKSLRQIINTTPFHALFDGRSPGVQTTSLSSADIASNATTKTKLVYDEPLSSIRSSWIASVGSFYNWRVMRRDGLTDILRLVKDVTGVDWPAVFDGILNPETDDKKRDGNGGGGGGSSGGSGRGRRPPCGVSYATCRP</sequence>
<accession>A0AAE0NAQ1</accession>
<organism evidence="2 3">
    <name type="scientific">Lasiosphaeria ovina</name>
    <dbReference type="NCBI Taxonomy" id="92902"/>
    <lineage>
        <taxon>Eukaryota</taxon>
        <taxon>Fungi</taxon>
        <taxon>Dikarya</taxon>
        <taxon>Ascomycota</taxon>
        <taxon>Pezizomycotina</taxon>
        <taxon>Sordariomycetes</taxon>
        <taxon>Sordariomycetidae</taxon>
        <taxon>Sordariales</taxon>
        <taxon>Lasiosphaeriaceae</taxon>
        <taxon>Lasiosphaeria</taxon>
    </lineage>
</organism>
<keyword evidence="3" id="KW-1185">Reference proteome</keyword>
<evidence type="ECO:0000313" key="2">
    <source>
        <dbReference type="EMBL" id="KAK3377022.1"/>
    </source>
</evidence>
<gene>
    <name evidence="2" type="ORF">B0T24DRAFT_592653</name>
</gene>
<dbReference type="Proteomes" id="UP001287356">
    <property type="component" value="Unassembled WGS sequence"/>
</dbReference>
<comment type="caution">
    <text evidence="2">The sequence shown here is derived from an EMBL/GenBank/DDBJ whole genome shotgun (WGS) entry which is preliminary data.</text>
</comment>
<evidence type="ECO:0000256" key="1">
    <source>
        <dbReference type="SAM" id="MobiDB-lite"/>
    </source>
</evidence>